<proteinExistence type="predicted"/>
<protein>
    <submittedName>
        <fullName evidence="1">Uncharacterized protein</fullName>
    </submittedName>
</protein>
<dbReference type="EMBL" id="OZ034813">
    <property type="protein sequence ID" value="CAL1352010.1"/>
    <property type="molecule type" value="Genomic_DNA"/>
</dbReference>
<name>A0AAV2C872_9ROSI</name>
<organism evidence="1 2">
    <name type="scientific">Linum trigynum</name>
    <dbReference type="NCBI Taxonomy" id="586398"/>
    <lineage>
        <taxon>Eukaryota</taxon>
        <taxon>Viridiplantae</taxon>
        <taxon>Streptophyta</taxon>
        <taxon>Embryophyta</taxon>
        <taxon>Tracheophyta</taxon>
        <taxon>Spermatophyta</taxon>
        <taxon>Magnoliopsida</taxon>
        <taxon>eudicotyledons</taxon>
        <taxon>Gunneridae</taxon>
        <taxon>Pentapetalae</taxon>
        <taxon>rosids</taxon>
        <taxon>fabids</taxon>
        <taxon>Malpighiales</taxon>
        <taxon>Linaceae</taxon>
        <taxon>Linum</taxon>
    </lineage>
</organism>
<dbReference type="AlphaFoldDB" id="A0AAV2C872"/>
<sequence length="107" mass="11506">MATLAVTRVGAATGDEDRLSRRRRVTAASYAARSKSATPSFFRSSSGIVAGDSDYGELRRRVCSAIDGSFHSWSAAGDENAWLTPLVFSLLFLGVLLLDLQAECEAF</sequence>
<accession>A0AAV2C872</accession>
<dbReference type="Proteomes" id="UP001497516">
    <property type="component" value="Chromosome 1"/>
</dbReference>
<evidence type="ECO:0000313" key="1">
    <source>
        <dbReference type="EMBL" id="CAL1352010.1"/>
    </source>
</evidence>
<evidence type="ECO:0000313" key="2">
    <source>
        <dbReference type="Proteomes" id="UP001497516"/>
    </source>
</evidence>
<gene>
    <name evidence="1" type="ORF">LTRI10_LOCUS9</name>
</gene>
<keyword evidence="2" id="KW-1185">Reference proteome</keyword>
<reference evidence="1 2" key="1">
    <citation type="submission" date="2024-04" db="EMBL/GenBank/DDBJ databases">
        <authorList>
            <person name="Fracassetti M."/>
        </authorList>
    </citation>
    <scope>NUCLEOTIDE SEQUENCE [LARGE SCALE GENOMIC DNA]</scope>
</reference>